<reference evidence="2" key="2">
    <citation type="submission" date="2021-05" db="EMBL/GenBank/DDBJ databases">
        <title>Complete genome sequence of Pseudomonas seleniipraecipitans strain D1-6.</title>
        <authorList>
            <person name="Lafi F."/>
            <person name="Eida A."/>
            <person name="Alam I."/>
            <person name="Hert H."/>
            <person name="Saad M."/>
        </authorList>
    </citation>
    <scope>NUCLEOTIDE SEQUENCE</scope>
    <source>
        <strain evidence="2">D1-6</strain>
    </source>
</reference>
<accession>A0A1G7PD74</accession>
<dbReference type="EMBL" id="FNBM01000005">
    <property type="protein sequence ID" value="SDF84215.1"/>
    <property type="molecule type" value="Genomic_DNA"/>
</dbReference>
<dbReference type="AlphaFoldDB" id="A0A1G7PD74"/>
<proteinExistence type="predicted"/>
<name>A0A1G7PD74_9GAMM</name>
<gene>
    <name evidence="2" type="ORF">D16iCDA_10640</name>
    <name evidence="1" type="ORF">SAMN05216381_2505</name>
</gene>
<evidence type="ECO:0000313" key="4">
    <source>
        <dbReference type="Proteomes" id="UP000887421"/>
    </source>
</evidence>
<evidence type="ECO:0008006" key="5">
    <source>
        <dbReference type="Google" id="ProtNLM"/>
    </source>
</evidence>
<evidence type="ECO:0000313" key="1">
    <source>
        <dbReference type="EMBL" id="SDF84215.1"/>
    </source>
</evidence>
<sequence>MPALRSSVFLLLILAITGCSTKAYFKLPEQSTVSINERAEQHPQGLVKIRPFFWNRAGGVPYKLTSTTTGQPLSEGKLSTRFRVVSIFWPPYSIIYWPMGFRHPCYDLTTPVTGTCTDQDLMMLRKAHRDAQ</sequence>
<organism evidence="1 3">
    <name type="scientific">Phytopseudomonas seleniipraecipitans</name>
    <dbReference type="NCBI Taxonomy" id="640205"/>
    <lineage>
        <taxon>Bacteria</taxon>
        <taxon>Pseudomonadati</taxon>
        <taxon>Pseudomonadota</taxon>
        <taxon>Gammaproteobacteria</taxon>
        <taxon>Pseudomonadales</taxon>
        <taxon>Pseudomonadaceae</taxon>
        <taxon>Phytopseudomonas</taxon>
    </lineage>
</organism>
<dbReference type="PROSITE" id="PS51257">
    <property type="entry name" value="PROKAR_LIPOPROTEIN"/>
    <property type="match status" value="1"/>
</dbReference>
<evidence type="ECO:0000313" key="2">
    <source>
        <dbReference type="EMBL" id="UUD62172.1"/>
    </source>
</evidence>
<dbReference type="Proteomes" id="UP000887421">
    <property type="component" value="Chromosome"/>
</dbReference>
<dbReference type="Proteomes" id="UP000243378">
    <property type="component" value="Unassembled WGS sequence"/>
</dbReference>
<dbReference type="EMBL" id="CP076114">
    <property type="protein sequence ID" value="UUD62172.1"/>
    <property type="molecule type" value="Genomic_DNA"/>
</dbReference>
<reference evidence="1 3" key="1">
    <citation type="submission" date="2016-10" db="EMBL/GenBank/DDBJ databases">
        <authorList>
            <person name="de Groot N.N."/>
        </authorList>
    </citation>
    <scope>NUCLEOTIDE SEQUENCE [LARGE SCALE GENOMIC DNA]</scope>
    <source>
        <strain evidence="1 3">LMG 25475</strain>
    </source>
</reference>
<protein>
    <recommendedName>
        <fullName evidence="5">Lipoprotein</fullName>
    </recommendedName>
</protein>
<keyword evidence="4" id="KW-1185">Reference proteome</keyword>
<dbReference type="RefSeq" id="WP_070881060.1">
    <property type="nucleotide sequence ID" value="NZ_CP076114.1"/>
</dbReference>
<evidence type="ECO:0000313" key="3">
    <source>
        <dbReference type="Proteomes" id="UP000243378"/>
    </source>
</evidence>
<dbReference type="OrthoDB" id="5568078at2"/>